<dbReference type="PANTHER" id="PTHR31424:SF4">
    <property type="entry name" value="AUTOPHAGY-RELATED PROTEIN 14-RELATED"/>
    <property type="match status" value="1"/>
</dbReference>
<feature type="coiled-coil region" evidence="1">
    <location>
        <begin position="491"/>
        <end position="518"/>
    </location>
</feature>
<reference evidence="3" key="1">
    <citation type="submission" date="2017-10" db="EMBL/GenBank/DDBJ databases">
        <title>Rapid genome shrinkage in a self-fertile nematode reveals novel sperm competition proteins.</title>
        <authorList>
            <person name="Yin D."/>
            <person name="Schwarz E.M."/>
            <person name="Thomas C.G."/>
            <person name="Felde R.L."/>
            <person name="Korf I.F."/>
            <person name="Cutter A.D."/>
            <person name="Schartner C.M."/>
            <person name="Ralston E.J."/>
            <person name="Meyer B.J."/>
            <person name="Haag E.S."/>
        </authorList>
    </citation>
    <scope>NUCLEOTIDE SEQUENCE [LARGE SCALE GENOMIC DNA]</scope>
    <source>
        <strain evidence="3">JU1422</strain>
    </source>
</reference>
<proteinExistence type="predicted"/>
<keyword evidence="3" id="KW-1185">Reference proteome</keyword>
<dbReference type="EMBL" id="PDUG01000007">
    <property type="protein sequence ID" value="PIC14546.1"/>
    <property type="molecule type" value="Genomic_DNA"/>
</dbReference>
<dbReference type="Proteomes" id="UP000230233">
    <property type="component" value="Unassembled WGS sequence"/>
</dbReference>
<evidence type="ECO:0000313" key="2">
    <source>
        <dbReference type="EMBL" id="PIC14546.1"/>
    </source>
</evidence>
<dbReference type="PANTHER" id="PTHR31424">
    <property type="entry name" value="PROTEIN CBG23806"/>
    <property type="match status" value="1"/>
</dbReference>
<dbReference type="OrthoDB" id="5868908at2759"/>
<evidence type="ECO:0008006" key="4">
    <source>
        <dbReference type="Google" id="ProtNLM"/>
    </source>
</evidence>
<protein>
    <recommendedName>
        <fullName evidence="4">Zinc finger PHD-type domain-containing protein</fullName>
    </recommendedName>
</protein>
<evidence type="ECO:0000313" key="3">
    <source>
        <dbReference type="Proteomes" id="UP000230233"/>
    </source>
</evidence>
<keyword evidence="1" id="KW-0175">Coiled coil</keyword>
<sequence>MPWIHVRMGLVSRIVDRANKANGELERVRKQMSQSKMMFHGNLKLVREERDKMKGMLKEALHGNMVLSRENEDLRQKLSIAEKQVKILTRDVERLSTENRKRKSELYQSKEKEKEKLAKEREKWEKQQKPCRKPFDSLTNYFAQKSRTDEGIEHLQYLSGQEDSEHFYMHIIKELDRRMVHKSLFTPLEAFCIYHSLEWTRQMYSELKRWYKTLGMLDPFPSLEQVKKVEDSVGSKELFTVEEKRVVGAKGEKLVTVVQLNNVVEYVTTRVQQLYDSEKLEFPDGCKGKLWLAVMGDKGSEEVKLCLAIGNVARPNSCHHLIPLGYYTDDENSATLLEHLGNVVEQVNQLTSVTIETRSGPLTIKIQQFLGGDMKFMYEMLGHQGGSSTLSCMKCYAPGRGVCMHAYVPRSPVERRSIDSYASDSLKKGLARKNVKEGSMVVFPQISTDNLIPSTLHILMGLCQKFAFDELKQMANEQDKAGVPKYSEKEKKKHEAAIAKLEEEVEVVSSDLKAMECIDGALENFLACRIDASQIDTDQECLAKMCLFRDRSMENSSSHGFQKDVCSGCKKLIHGVCGGIWIQQQWDQYHSPDYVFLCFHCQGLTGPRIQHQSKQTLTFLEKEKLEIEEKLKVATEEYDHVSSLWKGKGNTRKRLDNIWKTLGAVPSPHKQTFTGNHTIRLLKEAAIEKYCDIFPPSSKLSHIKEFLKNMGKFALLCVPRDLTDDEIVELDECIKNAFENVRHSSPQAFVTPKMHFLLEHTVEFAIQHRSIARTSEQGLEAIHRALNRMKLRYSTVPHNKERHTLCFRSLLYRNYSSDLN</sequence>
<dbReference type="Pfam" id="PF06918">
    <property type="entry name" value="DUF1280"/>
    <property type="match status" value="1"/>
</dbReference>
<gene>
    <name evidence="2" type="ORF">B9Z55_026819</name>
</gene>
<name>A0A2G5SI64_9PELO</name>
<accession>A0A2G5SI64</accession>
<organism evidence="2 3">
    <name type="scientific">Caenorhabditis nigoni</name>
    <dbReference type="NCBI Taxonomy" id="1611254"/>
    <lineage>
        <taxon>Eukaryota</taxon>
        <taxon>Metazoa</taxon>
        <taxon>Ecdysozoa</taxon>
        <taxon>Nematoda</taxon>
        <taxon>Chromadorea</taxon>
        <taxon>Rhabditida</taxon>
        <taxon>Rhabditina</taxon>
        <taxon>Rhabditomorpha</taxon>
        <taxon>Rhabditoidea</taxon>
        <taxon>Rhabditidae</taxon>
        <taxon>Peloderinae</taxon>
        <taxon>Caenorhabditis</taxon>
    </lineage>
</organism>
<feature type="coiled-coil region" evidence="1">
    <location>
        <begin position="64"/>
        <end position="127"/>
    </location>
</feature>
<evidence type="ECO:0000256" key="1">
    <source>
        <dbReference type="SAM" id="Coils"/>
    </source>
</evidence>
<comment type="caution">
    <text evidence="2">The sequence shown here is derived from an EMBL/GenBank/DDBJ whole genome shotgun (WGS) entry which is preliminary data.</text>
</comment>
<dbReference type="InterPro" id="IPR009689">
    <property type="entry name" value="DUF1280"/>
</dbReference>
<dbReference type="AlphaFoldDB" id="A0A2G5SI64"/>